<dbReference type="GO" id="GO:0009060">
    <property type="term" value="P:aerobic respiration"/>
    <property type="evidence" value="ECO:0007669"/>
    <property type="project" value="InterPro"/>
</dbReference>
<gene>
    <name evidence="9" type="ORF">GF068_09615</name>
</gene>
<comment type="similarity">
    <text evidence="6">Belongs to the heme-copper respiratory oxidase family.</text>
</comment>
<evidence type="ECO:0000259" key="8">
    <source>
        <dbReference type="PROSITE" id="PS50855"/>
    </source>
</evidence>
<keyword evidence="10" id="KW-1185">Reference proteome</keyword>
<accession>A0A6N7PQ23</accession>
<dbReference type="Gene3D" id="1.20.210.10">
    <property type="entry name" value="Cytochrome c oxidase-like, subunit I domain"/>
    <property type="match status" value="1"/>
</dbReference>
<feature type="transmembrane region" description="Helical" evidence="7">
    <location>
        <begin position="472"/>
        <end position="497"/>
    </location>
</feature>
<dbReference type="RefSeq" id="WP_153819010.1">
    <property type="nucleotide sequence ID" value="NZ_WJIE01000002.1"/>
</dbReference>
<dbReference type="GO" id="GO:0015990">
    <property type="term" value="P:electron transport coupled proton transport"/>
    <property type="evidence" value="ECO:0007669"/>
    <property type="project" value="TreeGrafter"/>
</dbReference>
<feature type="transmembrane region" description="Helical" evidence="7">
    <location>
        <begin position="166"/>
        <end position="190"/>
    </location>
</feature>
<feature type="transmembrane region" description="Helical" evidence="7">
    <location>
        <begin position="127"/>
        <end position="146"/>
    </location>
</feature>
<feature type="transmembrane region" description="Helical" evidence="7">
    <location>
        <begin position="432"/>
        <end position="452"/>
    </location>
</feature>
<dbReference type="OrthoDB" id="9803294at2"/>
<feature type="transmembrane region" description="Helical" evidence="7">
    <location>
        <begin position="259"/>
        <end position="283"/>
    </location>
</feature>
<dbReference type="PROSITE" id="PS50855">
    <property type="entry name" value="COX1"/>
    <property type="match status" value="1"/>
</dbReference>
<feature type="transmembrane region" description="Helical" evidence="7">
    <location>
        <begin position="210"/>
        <end position="235"/>
    </location>
</feature>
<protein>
    <submittedName>
        <fullName evidence="9">Cytochrome c oxidase subunit I</fullName>
    </submittedName>
</protein>
<dbReference type="GO" id="GO:0016020">
    <property type="term" value="C:membrane"/>
    <property type="evidence" value="ECO:0007669"/>
    <property type="project" value="UniProtKB-SubCell"/>
</dbReference>
<keyword evidence="4 7" id="KW-1133">Transmembrane helix</keyword>
<reference evidence="9 10" key="1">
    <citation type="submission" date="2019-10" db="EMBL/GenBank/DDBJ databases">
        <title>A soil myxobacterium in the family Polyangiaceae.</title>
        <authorList>
            <person name="Li Y."/>
            <person name="Wang J."/>
        </authorList>
    </citation>
    <scope>NUCLEOTIDE SEQUENCE [LARGE SCALE GENOMIC DNA]</scope>
    <source>
        <strain evidence="9 10">DSM 14734</strain>
    </source>
</reference>
<evidence type="ECO:0000256" key="7">
    <source>
        <dbReference type="SAM" id="Phobius"/>
    </source>
</evidence>
<dbReference type="EMBL" id="WJIE01000002">
    <property type="protein sequence ID" value="MRG92184.1"/>
    <property type="molecule type" value="Genomic_DNA"/>
</dbReference>
<dbReference type="Pfam" id="PF00115">
    <property type="entry name" value="COX1"/>
    <property type="match status" value="1"/>
</dbReference>
<keyword evidence="6" id="KW-0249">Electron transport</keyword>
<keyword evidence="6" id="KW-0408">Iron</keyword>
<dbReference type="Proteomes" id="UP000440224">
    <property type="component" value="Unassembled WGS sequence"/>
</dbReference>
<comment type="caution">
    <text evidence="9">The sequence shown here is derived from an EMBL/GenBank/DDBJ whole genome shotgun (WGS) entry which is preliminary data.</text>
</comment>
<dbReference type="PANTHER" id="PTHR10422">
    <property type="entry name" value="CYTOCHROME C OXIDASE SUBUNIT 1"/>
    <property type="match status" value="1"/>
</dbReference>
<keyword evidence="6" id="KW-0349">Heme</keyword>
<keyword evidence="6" id="KW-0813">Transport</keyword>
<dbReference type="SUPFAM" id="SSF81442">
    <property type="entry name" value="Cytochrome c oxidase subunit I-like"/>
    <property type="match status" value="1"/>
</dbReference>
<evidence type="ECO:0000256" key="5">
    <source>
        <dbReference type="ARBA" id="ARBA00023136"/>
    </source>
</evidence>
<keyword evidence="5 7" id="KW-0472">Membrane</keyword>
<keyword evidence="3 6" id="KW-0812">Transmembrane</keyword>
<evidence type="ECO:0000256" key="1">
    <source>
        <dbReference type="ARBA" id="ARBA00004141"/>
    </source>
</evidence>
<evidence type="ECO:0000256" key="2">
    <source>
        <dbReference type="ARBA" id="ARBA00022660"/>
    </source>
</evidence>
<feature type="transmembrane region" description="Helical" evidence="7">
    <location>
        <begin position="295"/>
        <end position="313"/>
    </location>
</feature>
<dbReference type="GO" id="GO:0022904">
    <property type="term" value="P:respiratory electron transport chain"/>
    <property type="evidence" value="ECO:0007669"/>
    <property type="project" value="TreeGrafter"/>
</dbReference>
<feature type="domain" description="Cytochrome oxidase subunit I profile" evidence="8">
    <location>
        <begin position="34"/>
        <end position="535"/>
    </location>
</feature>
<sequence length="555" mass="61701">MSQATIDADARPDPLGVGAEHPDYLRADSGLRSWLLTKDHKRIALMYYVSVVLFLGLGGIFALVLRTELLTPEQTFIDANTYNQMFTLHGVTMVWLFLIPSIPTIFGNFVLPIMLGAKDLAFPRINLASYYVFLLSAIILLGAMLAGGADTGWTFYVPYSTTSPTAVTWMGIGIFVNGISSIMTAVNFIVSTHTLRAKGLNWHRMPLFVWALYGTSIIILFATPVLGMSLILVALDHSFGLGLFDPRYGGDPVLYQHLFWFYSHPAVYIMVLPTFGVISEIVCSFSHNPPASYRAIAYSSLGIAFVGFFTWGHHMFVAGLSEFDAGVFGALSMFVAIFSAIKVFTWVATLRGGSISFATPMLYFLWFLFLFVFGGMTGVAVATQSLDVHWHDTYFVVAHFHFIMVGGTLTGFLAAAHYWFPKMFGRLYDERVGLLTSVAVFIGFVFTFLPQFLLGNAGMPRRYFTYPERYQWLNVLSTGGAWLLGVGLLLALLNLIVALKWGKRAGPNPWGSRSFEWITASPPSKHNFEETPDIARSAYEYSLSEEVAHERAKAR</sequence>
<dbReference type="GO" id="GO:0004129">
    <property type="term" value="F:cytochrome-c oxidase activity"/>
    <property type="evidence" value="ECO:0007669"/>
    <property type="project" value="InterPro"/>
</dbReference>
<dbReference type="InterPro" id="IPR023616">
    <property type="entry name" value="Cyt_c_oxase-like_su1_dom"/>
</dbReference>
<dbReference type="PRINTS" id="PR01165">
    <property type="entry name" value="CYCOXIDASEI"/>
</dbReference>
<dbReference type="InterPro" id="IPR036927">
    <property type="entry name" value="Cyt_c_oxase-like_su1_sf"/>
</dbReference>
<dbReference type="PROSITE" id="PS00077">
    <property type="entry name" value="COX1_CUB"/>
    <property type="match status" value="1"/>
</dbReference>
<dbReference type="InterPro" id="IPR023615">
    <property type="entry name" value="Cyt_c_Oxase_su1_BS"/>
</dbReference>
<dbReference type="AlphaFoldDB" id="A0A6N7PQ23"/>
<proteinExistence type="inferred from homology"/>
<feature type="transmembrane region" description="Helical" evidence="7">
    <location>
        <begin position="362"/>
        <end position="382"/>
    </location>
</feature>
<comment type="subcellular location">
    <subcellularLocation>
        <location evidence="1">Membrane</location>
        <topology evidence="1">Multi-pass membrane protein</topology>
    </subcellularLocation>
</comment>
<organism evidence="9 10">
    <name type="scientific">Polyangium spumosum</name>
    <dbReference type="NCBI Taxonomy" id="889282"/>
    <lineage>
        <taxon>Bacteria</taxon>
        <taxon>Pseudomonadati</taxon>
        <taxon>Myxococcota</taxon>
        <taxon>Polyangia</taxon>
        <taxon>Polyangiales</taxon>
        <taxon>Polyangiaceae</taxon>
        <taxon>Polyangium</taxon>
    </lineage>
</organism>
<feature type="transmembrane region" description="Helical" evidence="7">
    <location>
        <begin position="394"/>
        <end position="420"/>
    </location>
</feature>
<name>A0A6N7PQ23_9BACT</name>
<keyword evidence="6" id="KW-0479">Metal-binding</keyword>
<keyword evidence="2 6" id="KW-0679">Respiratory chain</keyword>
<feature type="transmembrane region" description="Helical" evidence="7">
    <location>
        <begin position="93"/>
        <end position="115"/>
    </location>
</feature>
<dbReference type="PANTHER" id="PTHR10422:SF18">
    <property type="entry name" value="CYTOCHROME C OXIDASE SUBUNIT 1"/>
    <property type="match status" value="1"/>
</dbReference>
<feature type="transmembrane region" description="Helical" evidence="7">
    <location>
        <begin position="45"/>
        <end position="65"/>
    </location>
</feature>
<feature type="transmembrane region" description="Helical" evidence="7">
    <location>
        <begin position="325"/>
        <end position="350"/>
    </location>
</feature>
<evidence type="ECO:0000313" key="10">
    <source>
        <dbReference type="Proteomes" id="UP000440224"/>
    </source>
</evidence>
<dbReference type="InterPro" id="IPR000883">
    <property type="entry name" value="Cyt_C_Oxase_1"/>
</dbReference>
<evidence type="ECO:0000256" key="4">
    <source>
        <dbReference type="ARBA" id="ARBA00022989"/>
    </source>
</evidence>
<evidence type="ECO:0000256" key="3">
    <source>
        <dbReference type="ARBA" id="ARBA00022692"/>
    </source>
</evidence>
<evidence type="ECO:0000313" key="9">
    <source>
        <dbReference type="EMBL" id="MRG92184.1"/>
    </source>
</evidence>
<evidence type="ECO:0000256" key="6">
    <source>
        <dbReference type="RuleBase" id="RU000370"/>
    </source>
</evidence>
<dbReference type="GO" id="GO:0020037">
    <property type="term" value="F:heme binding"/>
    <property type="evidence" value="ECO:0007669"/>
    <property type="project" value="InterPro"/>
</dbReference>